<dbReference type="EMBL" id="ASSN01000024">
    <property type="protein sequence ID" value="EOR99047.1"/>
    <property type="molecule type" value="Genomic_DNA"/>
</dbReference>
<evidence type="ECO:0000313" key="1">
    <source>
        <dbReference type="EMBL" id="EOR99047.1"/>
    </source>
</evidence>
<dbReference type="AlphaFoldDB" id="R9H4P9"/>
<dbReference type="HOGENOM" id="CLU_2582176_0_0_10"/>
<name>R9H4P9_PHOVU</name>
<proteinExistence type="predicted"/>
<dbReference type="Proteomes" id="UP000014151">
    <property type="component" value="Unassembled WGS sequence"/>
</dbReference>
<dbReference type="PATRIC" id="fig|1235786.3.peg.3522"/>
<sequence>MSKGKDEMFINIEFHLSLCFYSKCFYFCKIKKPSSRFFIFNPKTYFVHIYVSNRYVDFFIGYNLYWEKMEKDIEEYLYLKFHFLFEFLYAE</sequence>
<organism evidence="1 2">
    <name type="scientific">Phocaeicola vulgatus dnLKV7</name>
    <dbReference type="NCBI Taxonomy" id="1235786"/>
    <lineage>
        <taxon>Bacteria</taxon>
        <taxon>Pseudomonadati</taxon>
        <taxon>Bacteroidota</taxon>
        <taxon>Bacteroidia</taxon>
        <taxon>Bacteroidales</taxon>
        <taxon>Bacteroidaceae</taxon>
        <taxon>Phocaeicola</taxon>
    </lineage>
</organism>
<reference evidence="1 2" key="1">
    <citation type="submission" date="2013-04" db="EMBL/GenBank/DDBJ databases">
        <title>The Genome Sequence of Bacteroides vulgatus dnLKV7.</title>
        <authorList>
            <consortium name="The Broad Institute Genomics Platform"/>
            <consortium name="The Broad Institute Genome Sequencing Center for Infectious Disease"/>
            <person name="Earl A."/>
            <person name="Xavier R."/>
            <person name="Kuhn K."/>
            <person name="Stappenbeck T."/>
            <person name="Walker B."/>
            <person name="Young S."/>
            <person name="Zeng Q."/>
            <person name="Gargeya S."/>
            <person name="Fitzgerald M."/>
            <person name="Haas B."/>
            <person name="Abouelleil A."/>
            <person name="Allen A.W."/>
            <person name="Alvarado L."/>
            <person name="Arachchi H.M."/>
            <person name="Berlin A.M."/>
            <person name="Chapman S.B."/>
            <person name="Gainer-Dewar J."/>
            <person name="Goldberg J."/>
            <person name="Griggs A."/>
            <person name="Gujja S."/>
            <person name="Hansen M."/>
            <person name="Howarth C."/>
            <person name="Imamovic A."/>
            <person name="Ireland A."/>
            <person name="Larimer J."/>
            <person name="McCowan C."/>
            <person name="Murphy C."/>
            <person name="Pearson M."/>
            <person name="Poon T.W."/>
            <person name="Priest M."/>
            <person name="Roberts A."/>
            <person name="Saif S."/>
            <person name="Shea T."/>
            <person name="Sisk P."/>
            <person name="Sykes S."/>
            <person name="Wortman J."/>
            <person name="Nusbaum C."/>
            <person name="Birren B."/>
        </authorList>
    </citation>
    <scope>NUCLEOTIDE SEQUENCE [LARGE SCALE GENOMIC DNA]</scope>
    <source>
        <strain evidence="2">dnLKV7</strain>
    </source>
</reference>
<evidence type="ECO:0000313" key="2">
    <source>
        <dbReference type="Proteomes" id="UP000014151"/>
    </source>
</evidence>
<comment type="caution">
    <text evidence="1">The sequence shown here is derived from an EMBL/GenBank/DDBJ whole genome shotgun (WGS) entry which is preliminary data.</text>
</comment>
<protein>
    <submittedName>
        <fullName evidence="1">Uncharacterized protein</fullName>
    </submittedName>
</protein>
<gene>
    <name evidence="1" type="ORF">C800_03377</name>
</gene>
<accession>R9H4P9</accession>